<sequence>MFKFSSRKGNRHTDAPRAEKTVRPANRARANVSEGKARFAWTEKVDWGRVRIRLVVVIFCLLWTGLWGRAWYLQMIEGPRLAERARRQHMASELVTGRRGMILDRNGQVLARSIEARSVYARPQEIEDFQAMANTLGPILGIEPKKLYDELSQTKRRFVWIKRKVDDYTAEAVHKTNLAGIGLSKEYDRVYPFKHMAGQVLGFVGLDDKGLEGIERSMESRLGCIPTRQIVQRDAMGRRFYLHEEGQSEPRGEDLTLTIDVQMQFIVEEAVARAVREYDARWGGAIVVDVPSGEIMAWAQYPFFNPNTYKDASPLVYRNRMAADALEPGSTFKPFVMATAIQEKKITGNTAIDCESGRWETKNFTIRDTSRQGVLPANKVLRYSSNIGMAKIGLMIGVPTFHKYLQALGFGQRTSVPVSDSRGILRIPRDWSEVDIMSTSFGQSISVTGLQMAQAYLTLLNNGVYKSLTLTRDENNVEETHQRVFSQSTAREVMRMMRDVVEENDGTGKRARIEGVEVGGKTGTAQKADHRAGTYGSKRLASFVGFFPADKPKYLILVMVDEPTRNQYGGVVAAPVFKEIASRTLTFTGLVTDSKVAKVEESPAAAPASGRRRGLKLASLDIPYVADAIKKEDAPAQDQGMRLPGHLAKAGSRVPDVMGKSVRNAVELFARAGVVPELKGSGSRVVKQTPAPGSVWPEEENKAEYILWLSER</sequence>
<feature type="region of interest" description="Disordered" evidence="4">
    <location>
        <begin position="1"/>
        <end position="27"/>
    </location>
</feature>
<dbReference type="InterPro" id="IPR050515">
    <property type="entry name" value="Beta-lactam/transpept"/>
</dbReference>
<dbReference type="GO" id="GO:0005886">
    <property type="term" value="C:plasma membrane"/>
    <property type="evidence" value="ECO:0007669"/>
    <property type="project" value="TreeGrafter"/>
</dbReference>
<evidence type="ECO:0000313" key="7">
    <source>
        <dbReference type="EMBL" id="SCM74925.1"/>
    </source>
</evidence>
<dbReference type="Pfam" id="PF00905">
    <property type="entry name" value="Transpeptidase"/>
    <property type="match status" value="1"/>
</dbReference>
<keyword evidence="2" id="KW-0378">Hydrolase</keyword>
<evidence type="ECO:0000256" key="1">
    <source>
        <dbReference type="ARBA" id="ARBA00004370"/>
    </source>
</evidence>
<dbReference type="SUPFAM" id="SSF56519">
    <property type="entry name" value="Penicillin binding protein dimerisation domain"/>
    <property type="match status" value="1"/>
</dbReference>
<proteinExistence type="predicted"/>
<protein>
    <submittedName>
        <fullName evidence="7">Peptidoglycan glycosyltransferase</fullName>
        <ecNumber evidence="7">2.4.1.129</ecNumber>
    </submittedName>
</protein>
<dbReference type="PANTHER" id="PTHR30627:SF1">
    <property type="entry name" value="PEPTIDOGLYCAN D,D-TRANSPEPTIDASE FTSI"/>
    <property type="match status" value="1"/>
</dbReference>
<dbReference type="InterPro" id="IPR005311">
    <property type="entry name" value="PBP_dimer"/>
</dbReference>
<keyword evidence="5" id="KW-1133">Transmembrane helix</keyword>
<evidence type="ECO:0000256" key="3">
    <source>
        <dbReference type="ARBA" id="ARBA00023136"/>
    </source>
</evidence>
<feature type="domain" description="PASTA" evidence="6">
    <location>
        <begin position="648"/>
        <end position="711"/>
    </location>
</feature>
<dbReference type="PROSITE" id="PS51178">
    <property type="entry name" value="PASTA"/>
    <property type="match status" value="1"/>
</dbReference>
<feature type="compositionally biased region" description="Basic residues" evidence="4">
    <location>
        <begin position="1"/>
        <end position="10"/>
    </location>
</feature>
<dbReference type="GO" id="GO:0071555">
    <property type="term" value="P:cell wall organization"/>
    <property type="evidence" value="ECO:0007669"/>
    <property type="project" value="TreeGrafter"/>
</dbReference>
<dbReference type="GO" id="GO:0004180">
    <property type="term" value="F:carboxypeptidase activity"/>
    <property type="evidence" value="ECO:0007669"/>
    <property type="project" value="UniProtKB-KW"/>
</dbReference>
<dbReference type="GO" id="GO:0008658">
    <property type="term" value="F:penicillin binding"/>
    <property type="evidence" value="ECO:0007669"/>
    <property type="project" value="InterPro"/>
</dbReference>
<dbReference type="Gene3D" id="1.10.150.770">
    <property type="match status" value="1"/>
</dbReference>
<reference evidence="7" key="1">
    <citation type="submission" date="2016-08" db="EMBL/GenBank/DDBJ databases">
        <authorList>
            <person name="Seilhamer J.J."/>
        </authorList>
    </citation>
    <scope>NUCLEOTIDE SEQUENCE</scope>
    <source>
        <strain evidence="7">86-1</strain>
    </source>
</reference>
<keyword evidence="7" id="KW-0328">Glycosyltransferase</keyword>
<dbReference type="Pfam" id="PF03793">
    <property type="entry name" value="PASTA"/>
    <property type="match status" value="1"/>
</dbReference>
<dbReference type="SUPFAM" id="SSF56601">
    <property type="entry name" value="beta-lactamase/transpeptidase-like"/>
    <property type="match status" value="1"/>
</dbReference>
<dbReference type="SUPFAM" id="SSF54184">
    <property type="entry name" value="Penicillin-binding protein 2x (pbp-2x), c-terminal domain"/>
    <property type="match status" value="1"/>
</dbReference>
<gene>
    <name evidence="7" type="ORF">KL86DES1_22240</name>
</gene>
<accession>A0A212LBK8</accession>
<dbReference type="Gene3D" id="3.40.710.10">
    <property type="entry name" value="DD-peptidase/beta-lactamase superfamily"/>
    <property type="match status" value="1"/>
</dbReference>
<dbReference type="EC" id="2.4.1.129" evidence="7"/>
<dbReference type="EMBL" id="FMJC01000002">
    <property type="protein sequence ID" value="SCM74925.1"/>
    <property type="molecule type" value="Genomic_DNA"/>
</dbReference>
<dbReference type="GO" id="GO:0016757">
    <property type="term" value="F:glycosyltransferase activity"/>
    <property type="evidence" value="ECO:0007669"/>
    <property type="project" value="UniProtKB-KW"/>
</dbReference>
<dbReference type="Gene3D" id="3.90.1310.10">
    <property type="entry name" value="Penicillin-binding protein 2a (Domain 2)"/>
    <property type="match status" value="1"/>
</dbReference>
<dbReference type="RefSeq" id="WP_179981392.1">
    <property type="nucleotide sequence ID" value="NZ_LT608333.1"/>
</dbReference>
<name>A0A212LBK8_9BACT</name>
<dbReference type="Pfam" id="PF03717">
    <property type="entry name" value="PBP_dimer"/>
    <property type="match status" value="1"/>
</dbReference>
<evidence type="ECO:0000256" key="2">
    <source>
        <dbReference type="ARBA" id="ARBA00022645"/>
    </source>
</evidence>
<feature type="transmembrane region" description="Helical" evidence="5">
    <location>
        <begin position="54"/>
        <end position="72"/>
    </location>
</feature>
<keyword evidence="2" id="KW-0645">Protease</keyword>
<dbReference type="InterPro" id="IPR036138">
    <property type="entry name" value="PBP_dimer_sf"/>
</dbReference>
<dbReference type="InterPro" id="IPR001460">
    <property type="entry name" value="PCN-bd_Tpept"/>
</dbReference>
<comment type="subcellular location">
    <subcellularLocation>
        <location evidence="1">Membrane</location>
    </subcellularLocation>
</comment>
<organism evidence="7">
    <name type="scientific">uncultured Desulfovibrio sp</name>
    <dbReference type="NCBI Taxonomy" id="167968"/>
    <lineage>
        <taxon>Bacteria</taxon>
        <taxon>Pseudomonadati</taxon>
        <taxon>Thermodesulfobacteriota</taxon>
        <taxon>Desulfovibrionia</taxon>
        <taxon>Desulfovibrionales</taxon>
        <taxon>Desulfovibrionaceae</taxon>
        <taxon>Desulfovibrio</taxon>
        <taxon>environmental samples</taxon>
    </lineage>
</organism>
<keyword evidence="7" id="KW-0808">Transferase</keyword>
<keyword evidence="2" id="KW-0121">Carboxypeptidase</keyword>
<dbReference type="PANTHER" id="PTHR30627">
    <property type="entry name" value="PEPTIDOGLYCAN D,D-TRANSPEPTIDASE"/>
    <property type="match status" value="1"/>
</dbReference>
<evidence type="ECO:0000259" key="6">
    <source>
        <dbReference type="PROSITE" id="PS51178"/>
    </source>
</evidence>
<keyword evidence="3 5" id="KW-0472">Membrane</keyword>
<evidence type="ECO:0000256" key="5">
    <source>
        <dbReference type="SAM" id="Phobius"/>
    </source>
</evidence>
<dbReference type="AlphaFoldDB" id="A0A212LBK8"/>
<evidence type="ECO:0000256" key="4">
    <source>
        <dbReference type="SAM" id="MobiDB-lite"/>
    </source>
</evidence>
<feature type="compositionally biased region" description="Basic and acidic residues" evidence="4">
    <location>
        <begin position="11"/>
        <end position="22"/>
    </location>
</feature>
<dbReference type="Gene3D" id="3.30.450.330">
    <property type="match status" value="1"/>
</dbReference>
<dbReference type="InterPro" id="IPR005543">
    <property type="entry name" value="PASTA_dom"/>
</dbReference>
<dbReference type="InterPro" id="IPR012338">
    <property type="entry name" value="Beta-lactam/transpept-like"/>
</dbReference>
<keyword evidence="5" id="KW-0812">Transmembrane</keyword>